<dbReference type="PANTHER" id="PTHR12420">
    <property type="entry name" value="PHD FINGER PROTEIN"/>
    <property type="match status" value="1"/>
</dbReference>
<dbReference type="AlphaFoldDB" id="A0A1B0GKS8"/>
<dbReference type="SUPFAM" id="SSF57903">
    <property type="entry name" value="FYVE/PHD zinc finger"/>
    <property type="match status" value="2"/>
</dbReference>
<dbReference type="EMBL" id="AJWK01030966">
    <property type="status" value="NOT_ANNOTATED_CDS"/>
    <property type="molecule type" value="Genomic_DNA"/>
</dbReference>
<sequence length="308" mass="34935">MACIVCKMEEDDETVYGEMKNHSGITCHHFCLLFSEFIPQRGKDDEGIDGFLCKDIQNGAKKAQKIMKTYCHQHTGMPQNPPEGYDEERFCSICFEPIGPYHPLKCIQSHCKEKVWMHSSCLRPFALEAGYGFKCLLCRSPDFRENVMQKGIYVPNRDIQWMLNQCEGRSQDPSAPLQICGAKVCKSTKGRVLDADEAVGGICGKCHRPFHGGCVQTSGHEEGGKFTCSDCDERELEAPEEVEVEEKNQEFVPMPGNKRMKIKKYVADVHSDREKVVTDEAVSQPGFHHGPRQAKHAQFRLNYFLNSF</sequence>
<accession>A0A1B0GKS8</accession>
<feature type="domain" description="Zinc finger PHD-type" evidence="4">
    <location>
        <begin position="184"/>
        <end position="232"/>
    </location>
</feature>
<dbReference type="Gene3D" id="3.30.40.10">
    <property type="entry name" value="Zinc/RING finger domain, C3HC4 (zinc finger)"/>
    <property type="match status" value="1"/>
</dbReference>
<protein>
    <recommendedName>
        <fullName evidence="4">Zinc finger PHD-type domain-containing protein</fullName>
    </recommendedName>
</protein>
<evidence type="ECO:0000256" key="1">
    <source>
        <dbReference type="ARBA" id="ARBA00022723"/>
    </source>
</evidence>
<evidence type="ECO:0000256" key="2">
    <source>
        <dbReference type="ARBA" id="ARBA00022771"/>
    </source>
</evidence>
<dbReference type="GO" id="GO:0005634">
    <property type="term" value="C:nucleus"/>
    <property type="evidence" value="ECO:0007669"/>
    <property type="project" value="TreeGrafter"/>
</dbReference>
<keyword evidence="2" id="KW-0863">Zinc-finger</keyword>
<proteinExistence type="predicted"/>
<dbReference type="EnsemblMetazoa" id="LLOJ009063-RA">
    <property type="protein sequence ID" value="LLOJ009063-PA"/>
    <property type="gene ID" value="LLOJ009063"/>
</dbReference>
<dbReference type="GO" id="GO:0008270">
    <property type="term" value="F:zinc ion binding"/>
    <property type="evidence" value="ECO:0007669"/>
    <property type="project" value="UniProtKB-KW"/>
</dbReference>
<evidence type="ECO:0000313" key="5">
    <source>
        <dbReference type="EnsemblMetazoa" id="LLOJ009063-PA"/>
    </source>
</evidence>
<evidence type="ECO:0000256" key="3">
    <source>
        <dbReference type="ARBA" id="ARBA00022833"/>
    </source>
</evidence>
<dbReference type="PANTHER" id="PTHR12420:SF42">
    <property type="entry name" value="G2_M PHASE-SPECIFIC E3 UBIQUITIN-PROTEIN LIGASE"/>
    <property type="match status" value="1"/>
</dbReference>
<evidence type="ECO:0000259" key="4">
    <source>
        <dbReference type="SMART" id="SM00249"/>
    </source>
</evidence>
<dbReference type="InterPro" id="IPR011011">
    <property type="entry name" value="Znf_FYVE_PHD"/>
</dbReference>
<dbReference type="InterPro" id="IPR001965">
    <property type="entry name" value="Znf_PHD"/>
</dbReference>
<organism evidence="5 6">
    <name type="scientific">Lutzomyia longipalpis</name>
    <name type="common">Sand fly</name>
    <dbReference type="NCBI Taxonomy" id="7200"/>
    <lineage>
        <taxon>Eukaryota</taxon>
        <taxon>Metazoa</taxon>
        <taxon>Ecdysozoa</taxon>
        <taxon>Arthropoda</taxon>
        <taxon>Hexapoda</taxon>
        <taxon>Insecta</taxon>
        <taxon>Pterygota</taxon>
        <taxon>Neoptera</taxon>
        <taxon>Endopterygota</taxon>
        <taxon>Diptera</taxon>
        <taxon>Nematocera</taxon>
        <taxon>Psychodoidea</taxon>
        <taxon>Psychodidae</taxon>
        <taxon>Lutzomyia</taxon>
        <taxon>Lutzomyia</taxon>
    </lineage>
</organism>
<name>A0A1B0GKS8_LUTLO</name>
<keyword evidence="1" id="KW-0479">Metal-binding</keyword>
<dbReference type="VEuPathDB" id="VectorBase:LLOJ009063"/>
<keyword evidence="3" id="KW-0862">Zinc</keyword>
<dbReference type="SMART" id="SM00249">
    <property type="entry name" value="PHD"/>
    <property type="match status" value="2"/>
</dbReference>
<dbReference type="VEuPathDB" id="VectorBase:LLONM1_003122"/>
<keyword evidence="6" id="KW-1185">Reference proteome</keyword>
<dbReference type="InterPro" id="IPR051188">
    <property type="entry name" value="PHD-type_Zinc_Finger"/>
</dbReference>
<evidence type="ECO:0000313" key="6">
    <source>
        <dbReference type="Proteomes" id="UP000092461"/>
    </source>
</evidence>
<feature type="domain" description="Zinc finger PHD-type" evidence="4">
    <location>
        <begin position="90"/>
        <end position="139"/>
    </location>
</feature>
<reference evidence="5" key="1">
    <citation type="submission" date="2020-05" db="UniProtKB">
        <authorList>
            <consortium name="EnsemblMetazoa"/>
        </authorList>
    </citation>
    <scope>IDENTIFICATION</scope>
    <source>
        <strain evidence="5">Jacobina</strain>
    </source>
</reference>
<dbReference type="InterPro" id="IPR013083">
    <property type="entry name" value="Znf_RING/FYVE/PHD"/>
</dbReference>
<dbReference type="Proteomes" id="UP000092461">
    <property type="component" value="Unassembled WGS sequence"/>
</dbReference>